<proteinExistence type="predicted"/>
<dbReference type="KEGG" id="cpo:COPRO5265_1024"/>
<organism evidence="1 2">
    <name type="scientific">Coprothermobacter proteolyticus (strain ATCC 35245 / DSM 5265 / OCM 4 / BT)</name>
    <dbReference type="NCBI Taxonomy" id="309798"/>
    <lineage>
        <taxon>Bacteria</taxon>
        <taxon>Pseudomonadati</taxon>
        <taxon>Coprothermobacterota</taxon>
        <taxon>Coprothermobacteria</taxon>
        <taxon>Coprothermobacterales</taxon>
        <taxon>Coprothermobacteraceae</taxon>
        <taxon>Coprothermobacter</taxon>
    </lineage>
</organism>
<keyword evidence="2" id="KW-1185">Reference proteome</keyword>
<dbReference type="Proteomes" id="UP000001732">
    <property type="component" value="Chromosome"/>
</dbReference>
<dbReference type="HOGENOM" id="CLU_169486_0_0_9"/>
<reference evidence="1 2" key="2">
    <citation type="journal article" date="2014" name="Genome Announc.">
        <title>Complete Genome Sequence of Coprothermobacter proteolyticus DSM 5265.</title>
        <authorList>
            <person name="Alexiev A."/>
            <person name="Coil D.A."/>
            <person name="Badger J.H."/>
            <person name="Enticknap J."/>
            <person name="Ward N."/>
            <person name="Robb F.T."/>
            <person name="Eisen J.A."/>
        </authorList>
    </citation>
    <scope>NUCLEOTIDE SEQUENCE [LARGE SCALE GENOMIC DNA]</scope>
    <source>
        <strain evidence="2">ATCC 35245 / DSM 5265 / OCM 4 / BT</strain>
    </source>
</reference>
<evidence type="ECO:0000313" key="1">
    <source>
        <dbReference type="EMBL" id="ACI17273.1"/>
    </source>
</evidence>
<sequence length="123" mass="14283">MPEKGSFTGKDFGGAKRRLLVFFERPGNTTSCATIDLRDMGDVSVHAYSDDPDQLAAVLRYIHEKYPEVEVELIDPRNFFYFWYVAKHHIKGGKATWIYNGRKVFEGIPSFEEVDRMLMQEQE</sequence>
<dbReference type="STRING" id="309798.COPRO5265_1024"/>
<dbReference type="OrthoDB" id="5780at2"/>
<accession>B5Y995</accession>
<dbReference type="RefSeq" id="WP_012543925.1">
    <property type="nucleotide sequence ID" value="NC_011295.1"/>
</dbReference>
<dbReference type="AlphaFoldDB" id="B5Y995"/>
<reference evidence="2" key="1">
    <citation type="submission" date="2008-08" db="EMBL/GenBank/DDBJ databases">
        <title>The complete genome sequence of Coprothermobacter proteolyticus strain ATCC 5245 / DSM 5265 / BT.</title>
        <authorList>
            <person name="Dodson R.J."/>
            <person name="Durkin A.S."/>
            <person name="Wu M."/>
            <person name="Eisen J."/>
            <person name="Sutton G."/>
        </authorList>
    </citation>
    <scope>NUCLEOTIDE SEQUENCE [LARGE SCALE GENOMIC DNA]</scope>
    <source>
        <strain evidence="2">ATCC 35245 / DSM 5265 / OCM 4 / BT</strain>
    </source>
</reference>
<protein>
    <submittedName>
        <fullName evidence="1">Uncharacterized protein</fullName>
    </submittedName>
</protein>
<name>B5Y995_COPPD</name>
<evidence type="ECO:0000313" key="2">
    <source>
        <dbReference type="Proteomes" id="UP000001732"/>
    </source>
</evidence>
<dbReference type="EMBL" id="CP001145">
    <property type="protein sequence ID" value="ACI17273.1"/>
    <property type="molecule type" value="Genomic_DNA"/>
</dbReference>
<gene>
    <name evidence="1" type="ordered locus">COPRO5265_1024</name>
</gene>
<dbReference type="eggNOG" id="ENOG5034312">
    <property type="taxonomic scope" value="Bacteria"/>
</dbReference>